<keyword evidence="2" id="KW-1133">Transmembrane helix</keyword>
<dbReference type="PANTHER" id="PTHR13304">
    <property type="entry name" value="GLYCOSYLPHOSPHATIDYLINOSITOL ANCHOR ATTACHMENT 1 PROTEIN"/>
    <property type="match status" value="1"/>
</dbReference>
<dbReference type="InterPro" id="IPR007246">
    <property type="entry name" value="Gaa1"/>
</dbReference>
<feature type="region of interest" description="Disordered" evidence="1">
    <location>
        <begin position="433"/>
        <end position="457"/>
    </location>
</feature>
<keyword evidence="4" id="KW-1185">Reference proteome</keyword>
<keyword evidence="2" id="KW-0812">Transmembrane</keyword>
<dbReference type="OrthoDB" id="445301at2759"/>
<dbReference type="AlphaFoldDB" id="A0A1R0H236"/>
<sequence>MFWLCLFPIPEYSKNTYISENALLPAQQETTFGGESSYVQIRMSKLRSFIDNNDNRWADELMFILQEFGIEAEKSSSVLEEGYNSTTVHGIVRATRGDTVESVAYVTTTRTSCGKSNANGVELLLSLAKHFGDQNYWSKDFVFIFADKGEKGVYEWLRLQNMLNPKSVNHVHRVSGLQAAISVELPPSSSYTNFALYYEGKNGQLPNLDFPNIVREIFGYNRFSTFHHGTPDCDLSSDDIKGMIKRYLCISPGLLENMKWLAFGTTVGAHAPFLEAIESVSQSLNNLLEHFHQSFFLYFLPQNGKYISIGDYIIPVLLLVASLIIQGVHMWKIIYSSVYTEGNLTRFEANDLFYTTCMPLLKGSAISLVLFISVGVFFVDFESSFLYCIFQYINIIGTWPKSYDLSGKGSTSIEKSTTGEIKNADKSSKEIVLEEKKEDDSNGNSENKLNESKNTDSGSNGYRLLRKIFFSSLIVLFSPPIISIYLVPTLINLGCQRLDGCIGSKQALDLMFKMFMTHGSQAYVAFNLLYVPVHLSLIFIVSSF</sequence>
<proteinExistence type="predicted"/>
<reference evidence="3 4" key="1">
    <citation type="journal article" date="2016" name="Mol. Biol. Evol.">
        <title>Genome-Wide Survey of Gut Fungi (Harpellales) Reveals the First Horizontally Transferred Ubiquitin Gene from a Mosquito Host.</title>
        <authorList>
            <person name="Wang Y."/>
            <person name="White M.M."/>
            <person name="Kvist S."/>
            <person name="Moncalvo J.M."/>
        </authorList>
    </citation>
    <scope>NUCLEOTIDE SEQUENCE [LARGE SCALE GENOMIC DNA]</scope>
    <source>
        <strain evidence="3 4">ALG-7-W6</strain>
    </source>
</reference>
<dbReference type="Pfam" id="PF04114">
    <property type="entry name" value="Gaa1"/>
    <property type="match status" value="1"/>
</dbReference>
<dbReference type="PANTHER" id="PTHR13304:SF0">
    <property type="entry name" value="GLYCOSYLPHOSPHATIDYLINOSITOL ANCHOR ATTACHMENT 1 PROTEIN"/>
    <property type="match status" value="1"/>
</dbReference>
<comment type="caution">
    <text evidence="3">The sequence shown here is derived from an EMBL/GenBank/DDBJ whole genome shotgun (WGS) entry which is preliminary data.</text>
</comment>
<dbReference type="GO" id="GO:0042765">
    <property type="term" value="C:GPI-anchor transamidase complex"/>
    <property type="evidence" value="ECO:0007669"/>
    <property type="project" value="InterPro"/>
</dbReference>
<organism evidence="3 4">
    <name type="scientific">Smittium mucronatum</name>
    <dbReference type="NCBI Taxonomy" id="133383"/>
    <lineage>
        <taxon>Eukaryota</taxon>
        <taxon>Fungi</taxon>
        <taxon>Fungi incertae sedis</taxon>
        <taxon>Zoopagomycota</taxon>
        <taxon>Kickxellomycotina</taxon>
        <taxon>Harpellomycetes</taxon>
        <taxon>Harpellales</taxon>
        <taxon>Legeriomycetaceae</taxon>
        <taxon>Smittium</taxon>
    </lineage>
</organism>
<protein>
    <submittedName>
        <fullName evidence="3">GPI transamidase component gaa1</fullName>
    </submittedName>
</protein>
<name>A0A1R0H236_9FUNG</name>
<evidence type="ECO:0000313" key="4">
    <source>
        <dbReference type="Proteomes" id="UP000187455"/>
    </source>
</evidence>
<gene>
    <name evidence="3" type="ORF">AYI68_g2652</name>
</gene>
<dbReference type="GO" id="GO:0016255">
    <property type="term" value="P:attachment of GPI anchor to protein"/>
    <property type="evidence" value="ECO:0007669"/>
    <property type="project" value="TreeGrafter"/>
</dbReference>
<keyword evidence="2" id="KW-0472">Membrane</keyword>
<feature type="transmembrane region" description="Helical" evidence="2">
    <location>
        <begin position="468"/>
        <end position="487"/>
    </location>
</feature>
<evidence type="ECO:0000256" key="1">
    <source>
        <dbReference type="SAM" id="MobiDB-lite"/>
    </source>
</evidence>
<dbReference type="EMBL" id="LSSL01001006">
    <property type="protein sequence ID" value="OLY83212.1"/>
    <property type="molecule type" value="Genomic_DNA"/>
</dbReference>
<dbReference type="Proteomes" id="UP000187455">
    <property type="component" value="Unassembled WGS sequence"/>
</dbReference>
<dbReference type="STRING" id="133383.A0A1R0H236"/>
<feature type="transmembrane region" description="Helical" evidence="2">
    <location>
        <begin position="522"/>
        <end position="541"/>
    </location>
</feature>
<evidence type="ECO:0000313" key="3">
    <source>
        <dbReference type="EMBL" id="OLY83212.1"/>
    </source>
</evidence>
<accession>A0A1R0H236</accession>
<evidence type="ECO:0000256" key="2">
    <source>
        <dbReference type="SAM" id="Phobius"/>
    </source>
</evidence>